<dbReference type="Proteomes" id="UP000003656">
    <property type="component" value="Unassembled WGS sequence"/>
</dbReference>
<dbReference type="Pfam" id="PF01757">
    <property type="entry name" value="Acyl_transf_3"/>
    <property type="match status" value="1"/>
</dbReference>
<protein>
    <submittedName>
        <fullName evidence="4">Acyltransferase</fullName>
    </submittedName>
</protein>
<dbReference type="RefSeq" id="WP_006295415.1">
    <property type="nucleotide sequence ID" value="NZ_ABXB03000003.1"/>
</dbReference>
<feature type="region of interest" description="Disordered" evidence="1">
    <location>
        <begin position="355"/>
        <end position="387"/>
    </location>
</feature>
<dbReference type="EMBL" id="ABXB03000003">
    <property type="protein sequence ID" value="EFA22923.1"/>
    <property type="molecule type" value="Genomic_DNA"/>
</dbReference>
<keyword evidence="4" id="KW-0808">Transferase</keyword>
<organism evidence="4 6">
    <name type="scientific">Bifidobacterium gallicum DSM 20093 = LMG 11596</name>
    <dbReference type="NCBI Taxonomy" id="561180"/>
    <lineage>
        <taxon>Bacteria</taxon>
        <taxon>Bacillati</taxon>
        <taxon>Actinomycetota</taxon>
        <taxon>Actinomycetes</taxon>
        <taxon>Bifidobacteriales</taxon>
        <taxon>Bifidobacteriaceae</taxon>
        <taxon>Bifidobacterium</taxon>
    </lineage>
</organism>
<dbReference type="STRING" id="561180.BIFGAL_03965"/>
<evidence type="ECO:0000313" key="4">
    <source>
        <dbReference type="EMBL" id="EFA22923.1"/>
    </source>
</evidence>
<accession>D1NVS2</accession>
<dbReference type="EMBL" id="JGYW01000003">
    <property type="protein sequence ID" value="KFI59380.1"/>
    <property type="molecule type" value="Genomic_DNA"/>
</dbReference>
<feature type="transmembrane region" description="Helical" evidence="2">
    <location>
        <begin position="40"/>
        <end position="60"/>
    </location>
</feature>
<comment type="caution">
    <text evidence="4">The sequence shown here is derived from an EMBL/GenBank/DDBJ whole genome shotgun (WGS) entry which is preliminary data.</text>
</comment>
<evidence type="ECO:0000313" key="6">
    <source>
        <dbReference type="Proteomes" id="UP000003656"/>
    </source>
</evidence>
<dbReference type="AlphaFoldDB" id="D1NVS2"/>
<feature type="transmembrane region" description="Helical" evidence="2">
    <location>
        <begin position="238"/>
        <end position="258"/>
    </location>
</feature>
<dbReference type="eggNOG" id="COG3594">
    <property type="taxonomic scope" value="Bacteria"/>
</dbReference>
<proteinExistence type="predicted"/>
<dbReference type="InterPro" id="IPR002656">
    <property type="entry name" value="Acyl_transf_3_dom"/>
</dbReference>
<feature type="compositionally biased region" description="Basic and acidic residues" evidence="1">
    <location>
        <begin position="360"/>
        <end position="370"/>
    </location>
</feature>
<evidence type="ECO:0000259" key="3">
    <source>
        <dbReference type="Pfam" id="PF01757"/>
    </source>
</evidence>
<dbReference type="OrthoDB" id="6623990at2"/>
<reference evidence="5 7" key="2">
    <citation type="submission" date="2014-03" db="EMBL/GenBank/DDBJ databases">
        <title>Genomics of Bifidobacteria.</title>
        <authorList>
            <person name="Ventura M."/>
            <person name="Milani C."/>
            <person name="Lugli G.A."/>
        </authorList>
    </citation>
    <scope>NUCLEOTIDE SEQUENCE [LARGE SCALE GENOMIC DNA]</scope>
    <source>
        <strain evidence="5 7">LMG 11596</strain>
    </source>
</reference>
<feature type="transmembrane region" description="Helical" evidence="2">
    <location>
        <begin position="180"/>
        <end position="197"/>
    </location>
</feature>
<sequence length="387" mass="43127">MKQRIRYFDIAKGIGILCVVLGHAAIETMVLFNSNIAKEMVAICFSFHMPLFFLLAGYFIHPERKFQWLKESKQLVFTYILAAVLVVGGATALAALRHTGIREVFEFWLYAATYGSGDVSGNTLWVVQGRIGAIWFLLAMFWARLLIHAFARLPYTGMWVVLAFVVGWESSKFVTLPWSIQPGLCATVFLYIGYQAKQHDVLGALKRSPWLWIVAALFWIAAIHWFTGFSMAMNNYGMYPVLAAVGAIAGTVCVVGISQAIDHASWLKSWLGTWLTKAGQASLAILCVHLVEDDVLPWTQIFTAINARIAGFPFVIIAFALHLAIDLPGAWLLYHIPGINGWFYPMRAKGRATMPHKNTPAHELHEEPMSDGRPAQELPTVIGGDQQ</sequence>
<evidence type="ECO:0000256" key="1">
    <source>
        <dbReference type="SAM" id="MobiDB-lite"/>
    </source>
</evidence>
<dbReference type="InterPro" id="IPR052734">
    <property type="entry name" value="Nod_factor_acetyltransferase"/>
</dbReference>
<feature type="domain" description="Acyltransferase 3" evidence="3">
    <location>
        <begin position="6"/>
        <end position="321"/>
    </location>
</feature>
<feature type="transmembrane region" description="Helical" evidence="2">
    <location>
        <begin position="76"/>
        <end position="96"/>
    </location>
</feature>
<dbReference type="GO" id="GO:0016747">
    <property type="term" value="F:acyltransferase activity, transferring groups other than amino-acyl groups"/>
    <property type="evidence" value="ECO:0007669"/>
    <property type="project" value="InterPro"/>
</dbReference>
<gene>
    <name evidence="5" type="ORF">BGLCM_0490</name>
    <name evidence="4" type="ORF">BIFGAL_03965</name>
</gene>
<feature type="transmembrane region" description="Helical" evidence="2">
    <location>
        <begin position="150"/>
        <end position="168"/>
    </location>
</feature>
<feature type="transmembrane region" description="Helical" evidence="2">
    <location>
        <begin position="311"/>
        <end position="334"/>
    </location>
</feature>
<keyword evidence="7" id="KW-1185">Reference proteome</keyword>
<keyword evidence="2" id="KW-1133">Transmembrane helix</keyword>
<evidence type="ECO:0000256" key="2">
    <source>
        <dbReference type="SAM" id="Phobius"/>
    </source>
</evidence>
<keyword evidence="2" id="KW-0472">Membrane</keyword>
<keyword evidence="2" id="KW-0812">Transmembrane</keyword>
<reference evidence="4 6" key="1">
    <citation type="submission" date="2009-11" db="EMBL/GenBank/DDBJ databases">
        <authorList>
            <person name="Weinstock G."/>
            <person name="Sodergren E."/>
            <person name="Clifton S."/>
            <person name="Fulton L."/>
            <person name="Fulton B."/>
            <person name="Courtney L."/>
            <person name="Fronick C."/>
            <person name="Harrison M."/>
            <person name="Strong C."/>
            <person name="Farmer C."/>
            <person name="Delahaunty K."/>
            <person name="Markovic C."/>
            <person name="Hall O."/>
            <person name="Minx P."/>
            <person name="Tomlinson C."/>
            <person name="Mitreva M."/>
            <person name="Nelson J."/>
            <person name="Hou S."/>
            <person name="Wollam A."/>
            <person name="Pepin K.H."/>
            <person name="Johnson M."/>
            <person name="Bhonagiri V."/>
            <person name="Nash W.E."/>
            <person name="Warren W."/>
            <person name="Chinwalla A."/>
            <person name="Mardis E.R."/>
            <person name="Wilson R.K."/>
        </authorList>
    </citation>
    <scope>NUCLEOTIDE SEQUENCE [LARGE SCALE GENOMIC DNA]</scope>
    <source>
        <strain evidence="4 6">DSM 20093</strain>
    </source>
</reference>
<feature type="transmembrane region" description="Helical" evidence="2">
    <location>
        <begin position="12"/>
        <end position="34"/>
    </location>
</feature>
<dbReference type="PANTHER" id="PTHR37312:SF1">
    <property type="entry name" value="MEMBRANE-BOUND ACYLTRANSFERASE YKRP-RELATED"/>
    <property type="match status" value="1"/>
</dbReference>
<name>D1NVS2_9BIFI</name>
<feature type="transmembrane region" description="Helical" evidence="2">
    <location>
        <begin position="209"/>
        <end position="226"/>
    </location>
</feature>
<dbReference type="Proteomes" id="UP000029074">
    <property type="component" value="Unassembled WGS sequence"/>
</dbReference>
<keyword evidence="4" id="KW-0012">Acyltransferase</keyword>
<dbReference type="PANTHER" id="PTHR37312">
    <property type="entry name" value="MEMBRANE-BOUND ACYLTRANSFERASE YKRP-RELATED"/>
    <property type="match status" value="1"/>
</dbReference>
<evidence type="ECO:0000313" key="7">
    <source>
        <dbReference type="Proteomes" id="UP000029074"/>
    </source>
</evidence>
<evidence type="ECO:0000313" key="5">
    <source>
        <dbReference type="EMBL" id="KFI59380.1"/>
    </source>
</evidence>